<evidence type="ECO:0000313" key="2">
    <source>
        <dbReference type="EMBL" id="OGZ65762.1"/>
    </source>
</evidence>
<dbReference type="AlphaFoldDB" id="A0A1G2HT99"/>
<keyword evidence="1" id="KW-1133">Transmembrane helix</keyword>
<feature type="transmembrane region" description="Helical" evidence="1">
    <location>
        <begin position="96"/>
        <end position="116"/>
    </location>
</feature>
<keyword evidence="1" id="KW-0472">Membrane</keyword>
<organism evidence="2 3">
    <name type="scientific">Candidatus Staskawiczbacteria bacterium RIFCSPHIGHO2_02_FULL_33_16</name>
    <dbReference type="NCBI Taxonomy" id="1802204"/>
    <lineage>
        <taxon>Bacteria</taxon>
        <taxon>Candidatus Staskawicziibacteriota</taxon>
    </lineage>
</organism>
<evidence type="ECO:0000313" key="3">
    <source>
        <dbReference type="Proteomes" id="UP000179183"/>
    </source>
</evidence>
<gene>
    <name evidence="2" type="ORF">A3D34_02280</name>
</gene>
<accession>A0A1G2HT99</accession>
<dbReference type="Proteomes" id="UP000179183">
    <property type="component" value="Unassembled WGS sequence"/>
</dbReference>
<proteinExistence type="predicted"/>
<keyword evidence="1" id="KW-0812">Transmembrane</keyword>
<reference evidence="2 3" key="1">
    <citation type="journal article" date="2016" name="Nat. Commun.">
        <title>Thousands of microbial genomes shed light on interconnected biogeochemical processes in an aquifer system.</title>
        <authorList>
            <person name="Anantharaman K."/>
            <person name="Brown C.T."/>
            <person name="Hug L.A."/>
            <person name="Sharon I."/>
            <person name="Castelle C.J."/>
            <person name="Probst A.J."/>
            <person name="Thomas B.C."/>
            <person name="Singh A."/>
            <person name="Wilkins M.J."/>
            <person name="Karaoz U."/>
            <person name="Brodie E.L."/>
            <person name="Williams K.H."/>
            <person name="Hubbard S.S."/>
            <person name="Banfield J.F."/>
        </authorList>
    </citation>
    <scope>NUCLEOTIDE SEQUENCE [LARGE SCALE GENOMIC DNA]</scope>
</reference>
<name>A0A1G2HT99_9BACT</name>
<protein>
    <submittedName>
        <fullName evidence="2">Uncharacterized protein</fullName>
    </submittedName>
</protein>
<sequence length="539" mass="59900">MNKKYKYPIIIIAIIILCFLAIQYAFALELTYPNIPGGPTIGDGVGISLETYIGYIFWFLVVSAGVIGVITIVINSILIMASMGSPVAIGNARKKIFDCILGIVLLMISVIVFQTISPDFINPSVASYGSQGGQLWYRTRTSTPGPIVTTIIDYQAANEREDDIWDTGADLDPGHIFDGAPPGTDALVYICDSSRGGKPLLLWVYDQPYFQIDRTRNASGLGNLRVWELPCTSPDLNNIQPASIMLLFDPFSPNDSSSTIYSYISKIKESGIYYYLTEDCTGISSYVQKESGLIPPYDSDETPTANITRSVKIISGADPKDRYGVILQNGSGMCSELQGGVNLATSNPSLIKRDEGTICLSVAPSTSTSFDDRYFNPKYGTIFHYRNQTPSSSPAIIFLSKNFKYFLSSSTIDRELWAHRNGENSPPDGSRLGILDYWLWSVDHTASPIGTDPPSTQFTSDAPEFNHCTSNDKTCARSIGLVENKRSYMIVLYSRFRRNLDDKKCKIYYGKKKISLIFDNILDPEKERYIYMINIIPTY</sequence>
<comment type="caution">
    <text evidence="2">The sequence shown here is derived from an EMBL/GenBank/DDBJ whole genome shotgun (WGS) entry which is preliminary data.</text>
</comment>
<feature type="transmembrane region" description="Helical" evidence="1">
    <location>
        <begin position="55"/>
        <end position="84"/>
    </location>
</feature>
<feature type="transmembrane region" description="Helical" evidence="1">
    <location>
        <begin position="7"/>
        <end position="26"/>
    </location>
</feature>
<evidence type="ECO:0000256" key="1">
    <source>
        <dbReference type="SAM" id="Phobius"/>
    </source>
</evidence>
<dbReference type="EMBL" id="MHOQ01000037">
    <property type="protein sequence ID" value="OGZ65762.1"/>
    <property type="molecule type" value="Genomic_DNA"/>
</dbReference>